<feature type="chain" id="PRO_5015783006" evidence="2">
    <location>
        <begin position="33"/>
        <end position="372"/>
    </location>
</feature>
<keyword evidence="1 2" id="KW-0732">Signal</keyword>
<name>A0A2S4JX58_9SPIO</name>
<dbReference type="EMBL" id="LPWH01000049">
    <property type="protein sequence ID" value="POR04108.1"/>
    <property type="molecule type" value="Genomic_DNA"/>
</dbReference>
<dbReference type="OrthoDB" id="9769319at2"/>
<reference evidence="4" key="1">
    <citation type="submission" date="2015-12" db="EMBL/GenBank/DDBJ databases">
        <authorList>
            <person name="Lodha T.D."/>
            <person name="Chintalapati S."/>
            <person name="Chintalapati V.R."/>
            <person name="Sravanthi T."/>
        </authorList>
    </citation>
    <scope>NUCLEOTIDE SEQUENCE [LARGE SCALE GENOMIC DNA]</scope>
    <source>
        <strain evidence="4">JC133</strain>
    </source>
</reference>
<dbReference type="Gene3D" id="3.40.190.10">
    <property type="entry name" value="Periplasmic binding protein-like II"/>
    <property type="match status" value="2"/>
</dbReference>
<gene>
    <name evidence="3" type="ORF">AU468_03815</name>
</gene>
<protein>
    <submittedName>
        <fullName evidence="3">ABC transporter substrate-binding protein</fullName>
    </submittedName>
</protein>
<dbReference type="Proteomes" id="UP000237350">
    <property type="component" value="Unassembled WGS sequence"/>
</dbReference>
<evidence type="ECO:0000313" key="4">
    <source>
        <dbReference type="Proteomes" id="UP000237350"/>
    </source>
</evidence>
<dbReference type="AlphaFoldDB" id="A0A2S4JX58"/>
<dbReference type="RefSeq" id="WP_103679567.1">
    <property type="nucleotide sequence ID" value="NZ_LPWH01000049.1"/>
</dbReference>
<dbReference type="GO" id="GO:0015888">
    <property type="term" value="P:thiamine transport"/>
    <property type="evidence" value="ECO:0007669"/>
    <property type="project" value="InterPro"/>
</dbReference>
<sequence length="372" mass="42017">MHTKRLTTRLTSLAVLAALALAGLAVPAPVSARGGQEKSLIPLEERRQETDSLVIYSYDSLPGTLRRAIVTHFAEEYGVEVDLQRLGDTGAVYTQLFLERDAPRADAVIGLDSTFLPRLHRDRLLEPYKPENLEQIPRDLLIDPEHYLIPYDFGYISLNYDTESPLARPESWEDLLDSRFARQIIMLNPATSSPGRTFLLLTVAEFGDDQAGIAGQNSSFPGDYRDFWKALRPNILTVTGGWSDGYGLYTQGEAPLVVSYETSPAYHRHFEETHRYESILLDGGAYLQIEAAGIVRGAPNRLNAERLLEFLLSLPFQELIPLSQIMYPVHPEAELPRAFTAGDPVERPLFLENHLIEAHFDRWLETWEDVLR</sequence>
<comment type="caution">
    <text evidence="3">The sequence shown here is derived from an EMBL/GenBank/DDBJ whole genome shotgun (WGS) entry which is preliminary data.</text>
</comment>
<keyword evidence="4" id="KW-1185">Reference proteome</keyword>
<dbReference type="PANTHER" id="PTHR30006:SF2">
    <property type="entry name" value="ABC TRANSPORTER SUBSTRATE-BINDING PROTEIN"/>
    <property type="match status" value="1"/>
</dbReference>
<proteinExistence type="predicted"/>
<dbReference type="Pfam" id="PF13343">
    <property type="entry name" value="SBP_bac_6"/>
    <property type="match status" value="1"/>
</dbReference>
<dbReference type="InterPro" id="IPR005948">
    <property type="entry name" value="ThiB-like"/>
</dbReference>
<dbReference type="PANTHER" id="PTHR30006">
    <property type="entry name" value="THIAMINE-BINDING PERIPLASMIC PROTEIN-RELATED"/>
    <property type="match status" value="1"/>
</dbReference>
<dbReference type="NCBIfam" id="TIGR01254">
    <property type="entry name" value="sfuA"/>
    <property type="match status" value="1"/>
</dbReference>
<evidence type="ECO:0000313" key="3">
    <source>
        <dbReference type="EMBL" id="POR04108.1"/>
    </source>
</evidence>
<evidence type="ECO:0000256" key="1">
    <source>
        <dbReference type="ARBA" id="ARBA00022729"/>
    </source>
</evidence>
<evidence type="ECO:0000256" key="2">
    <source>
        <dbReference type="SAM" id="SignalP"/>
    </source>
</evidence>
<feature type="signal peptide" evidence="2">
    <location>
        <begin position="1"/>
        <end position="32"/>
    </location>
</feature>
<dbReference type="SUPFAM" id="SSF53850">
    <property type="entry name" value="Periplasmic binding protein-like II"/>
    <property type="match status" value="1"/>
</dbReference>
<organism evidence="3 4">
    <name type="scientific">Alkalispirochaeta sphaeroplastigenens</name>
    <dbReference type="NCBI Taxonomy" id="1187066"/>
    <lineage>
        <taxon>Bacteria</taxon>
        <taxon>Pseudomonadati</taxon>
        <taxon>Spirochaetota</taxon>
        <taxon>Spirochaetia</taxon>
        <taxon>Spirochaetales</taxon>
        <taxon>Spirochaetaceae</taxon>
        <taxon>Alkalispirochaeta</taxon>
    </lineage>
</organism>
<dbReference type="GO" id="GO:0030975">
    <property type="term" value="F:thiamine binding"/>
    <property type="evidence" value="ECO:0007669"/>
    <property type="project" value="InterPro"/>
</dbReference>
<accession>A0A2S4JX58</accession>